<evidence type="ECO:0000256" key="5">
    <source>
        <dbReference type="ARBA" id="ARBA00023004"/>
    </source>
</evidence>
<keyword evidence="7" id="KW-0472">Membrane</keyword>
<evidence type="ECO:0000256" key="2">
    <source>
        <dbReference type="ARBA" id="ARBA00022723"/>
    </source>
</evidence>
<keyword evidence="7" id="KW-0812">Transmembrane</keyword>
<dbReference type="Pfam" id="PF13640">
    <property type="entry name" value="2OG-FeII_Oxy_3"/>
    <property type="match status" value="1"/>
</dbReference>
<feature type="transmembrane region" description="Helical" evidence="7">
    <location>
        <begin position="12"/>
        <end position="31"/>
    </location>
</feature>
<dbReference type="InterPro" id="IPR044862">
    <property type="entry name" value="Pro_4_hyd_alph_FE2OG_OXY"/>
</dbReference>
<comment type="cofactor">
    <cofactor evidence="1">
        <name>L-ascorbate</name>
        <dbReference type="ChEBI" id="CHEBI:38290"/>
    </cofactor>
</comment>
<gene>
    <name evidence="9" type="ORF">SLS56_008546</name>
</gene>
<feature type="region of interest" description="Disordered" evidence="6">
    <location>
        <begin position="273"/>
        <end position="297"/>
    </location>
</feature>
<keyword evidence="4" id="KW-0560">Oxidoreductase</keyword>
<reference evidence="9 10" key="1">
    <citation type="submission" date="2024-02" db="EMBL/GenBank/DDBJ databases">
        <title>De novo assembly and annotation of 12 fungi associated with fruit tree decline syndrome in Ontario, Canada.</title>
        <authorList>
            <person name="Sulman M."/>
            <person name="Ellouze W."/>
            <person name="Ilyukhin E."/>
        </authorList>
    </citation>
    <scope>NUCLEOTIDE SEQUENCE [LARGE SCALE GENOMIC DNA]</scope>
    <source>
        <strain evidence="9 10">M1-105</strain>
    </source>
</reference>
<evidence type="ECO:0000256" key="4">
    <source>
        <dbReference type="ARBA" id="ARBA00023002"/>
    </source>
</evidence>
<evidence type="ECO:0000256" key="1">
    <source>
        <dbReference type="ARBA" id="ARBA00001961"/>
    </source>
</evidence>
<organism evidence="9 10">
    <name type="scientific">Neofusicoccum ribis</name>
    <dbReference type="NCBI Taxonomy" id="45134"/>
    <lineage>
        <taxon>Eukaryota</taxon>
        <taxon>Fungi</taxon>
        <taxon>Dikarya</taxon>
        <taxon>Ascomycota</taxon>
        <taxon>Pezizomycotina</taxon>
        <taxon>Dothideomycetes</taxon>
        <taxon>Dothideomycetes incertae sedis</taxon>
        <taxon>Botryosphaeriales</taxon>
        <taxon>Botryosphaeriaceae</taxon>
        <taxon>Neofusicoccum</taxon>
    </lineage>
</organism>
<sequence length="297" mass="33603">MALSIGTVLQYLFYTVIGYVLVGSPILRIFLGPGTAAPDTGETFFKSDRLVIPDENLVCPDHGYNVHILSRDPLVIYIPDFLSGEESKHMVAISEDKFKPSTVWTGDEERLDPSVRVSEKAEIERDNVVQCIEERARLFQGWRPYTFIEKLWTQRYQSGGHYVHHFDGPTNIQKGGRISSFMVYLDGNCTGGGTNFPRLEMPADRKWCEFLDCNDQENEGITFKPIARNAVYWENFRPDGSAYEEAWHAGLPVRSGTKIGLNIWSWYQPGYDPKATPKDAKDAKVADGEDHGEKAEL</sequence>
<keyword evidence="5" id="KW-0408">Iron</keyword>
<proteinExistence type="predicted"/>
<dbReference type="EMBL" id="JAJVDC020000128">
    <property type="protein sequence ID" value="KAL1622938.1"/>
    <property type="molecule type" value="Genomic_DNA"/>
</dbReference>
<evidence type="ECO:0000256" key="7">
    <source>
        <dbReference type="SAM" id="Phobius"/>
    </source>
</evidence>
<keyword evidence="2" id="KW-0479">Metal-binding</keyword>
<evidence type="ECO:0000313" key="9">
    <source>
        <dbReference type="EMBL" id="KAL1622938.1"/>
    </source>
</evidence>
<keyword evidence="3" id="KW-0223">Dioxygenase</keyword>
<comment type="caution">
    <text evidence="9">The sequence shown here is derived from an EMBL/GenBank/DDBJ whole genome shotgun (WGS) entry which is preliminary data.</text>
</comment>
<dbReference type="InterPro" id="IPR006620">
    <property type="entry name" value="Pro_4_hyd_alph"/>
</dbReference>
<dbReference type="PANTHER" id="PTHR10869">
    <property type="entry name" value="PROLYL 4-HYDROXYLASE ALPHA SUBUNIT"/>
    <property type="match status" value="1"/>
</dbReference>
<feature type="compositionally biased region" description="Basic and acidic residues" evidence="6">
    <location>
        <begin position="275"/>
        <end position="297"/>
    </location>
</feature>
<evidence type="ECO:0000256" key="6">
    <source>
        <dbReference type="SAM" id="MobiDB-lite"/>
    </source>
</evidence>
<keyword evidence="10" id="KW-1185">Reference proteome</keyword>
<dbReference type="InterPro" id="IPR045054">
    <property type="entry name" value="P4HA-like"/>
</dbReference>
<name>A0ABR3SJU0_9PEZI</name>
<dbReference type="SMART" id="SM00702">
    <property type="entry name" value="P4Hc"/>
    <property type="match status" value="1"/>
</dbReference>
<keyword evidence="7" id="KW-1133">Transmembrane helix</keyword>
<accession>A0ABR3SJU0</accession>
<feature type="domain" description="Prolyl 4-hydroxylase alpha subunit" evidence="8">
    <location>
        <begin position="73"/>
        <end position="266"/>
    </location>
</feature>
<dbReference type="PANTHER" id="PTHR10869:SF246">
    <property type="entry name" value="TRANSMEMBRANE PROLYL 4-HYDROXYLASE"/>
    <property type="match status" value="1"/>
</dbReference>
<evidence type="ECO:0000256" key="3">
    <source>
        <dbReference type="ARBA" id="ARBA00022964"/>
    </source>
</evidence>
<evidence type="ECO:0000313" key="10">
    <source>
        <dbReference type="Proteomes" id="UP001521116"/>
    </source>
</evidence>
<evidence type="ECO:0000259" key="8">
    <source>
        <dbReference type="SMART" id="SM00702"/>
    </source>
</evidence>
<dbReference type="Proteomes" id="UP001521116">
    <property type="component" value="Unassembled WGS sequence"/>
</dbReference>
<dbReference type="Gene3D" id="2.60.120.620">
    <property type="entry name" value="q2cbj1_9rhob like domain"/>
    <property type="match status" value="1"/>
</dbReference>
<protein>
    <recommendedName>
        <fullName evidence="8">Prolyl 4-hydroxylase alpha subunit domain-containing protein</fullName>
    </recommendedName>
</protein>